<dbReference type="SMART" id="SM00283">
    <property type="entry name" value="MA"/>
    <property type="match status" value="1"/>
</dbReference>
<dbReference type="Pfam" id="PF00015">
    <property type="entry name" value="MCPsignal"/>
    <property type="match status" value="1"/>
</dbReference>
<evidence type="ECO:0000256" key="3">
    <source>
        <dbReference type="SAM" id="Phobius"/>
    </source>
</evidence>
<keyword evidence="3" id="KW-0472">Membrane</keyword>
<organism evidence="5 6">
    <name type="scientific">Actinomarinicola tropica</name>
    <dbReference type="NCBI Taxonomy" id="2789776"/>
    <lineage>
        <taxon>Bacteria</taxon>
        <taxon>Bacillati</taxon>
        <taxon>Actinomycetota</taxon>
        <taxon>Acidimicrobiia</taxon>
        <taxon>Acidimicrobiales</taxon>
        <taxon>Iamiaceae</taxon>
        <taxon>Actinomarinicola</taxon>
    </lineage>
</organism>
<gene>
    <name evidence="5" type="ORF">GH723_17710</name>
</gene>
<protein>
    <recommendedName>
        <fullName evidence="4">Methyl-accepting transducer domain-containing protein</fullName>
    </recommendedName>
</protein>
<dbReference type="GO" id="GO:0016020">
    <property type="term" value="C:membrane"/>
    <property type="evidence" value="ECO:0007669"/>
    <property type="project" value="InterPro"/>
</dbReference>
<accession>A0A5Q2RMT5</accession>
<dbReference type="SUPFAM" id="SSF58104">
    <property type="entry name" value="Methyl-accepting chemotaxis protein (MCP) signaling domain"/>
    <property type="match status" value="1"/>
</dbReference>
<feature type="transmembrane region" description="Helical" evidence="3">
    <location>
        <begin position="43"/>
        <end position="61"/>
    </location>
</feature>
<name>A0A5Q2RMT5_9ACTN</name>
<keyword evidence="1 2" id="KW-0807">Transducer</keyword>
<dbReference type="GO" id="GO:0007165">
    <property type="term" value="P:signal transduction"/>
    <property type="evidence" value="ECO:0007669"/>
    <property type="project" value="UniProtKB-KW"/>
</dbReference>
<dbReference type="RefSeq" id="WP_153760887.1">
    <property type="nucleotide sequence ID" value="NZ_CP045851.1"/>
</dbReference>
<feature type="domain" description="Methyl-accepting transducer" evidence="4">
    <location>
        <begin position="172"/>
        <end position="405"/>
    </location>
</feature>
<keyword evidence="6" id="KW-1185">Reference proteome</keyword>
<sequence length="405" mass="42381">MPQAQQLDPDTFAVRHRIVLVTAWLQVPFLVAVALLTTGLGQAELGTIGAVAVVALGATVTQSIRARAVLASVALFAASAVLIYLSGGTIEAHLHIFAMLPFVALYQDWRPLVASVGFVVVHHVGVSVLDPEGAFNHHAAQHKPLLWALIHAGAVLVTVVGLLALWKVLEDASRATVAALEQVEAERRRRLEDAERFGAELAREAARLVDVSGRVGEVAGVVRETQEASSQRVGELSRRAVDASRAGEETRERVGSGVATMGDLEQRSGEVESLIVLISEIAERTKLLALNATIEASRAGEAGRGFAVVADEVRNLAAQSADAVDRIRETLVAIRQGTTTTAEVLDQVEAAVDGIQTVQAEVVAVAGEEAAAGEVLAAQVHELTTLAGSLSGAAGTMSELAASGR</sequence>
<keyword evidence="3" id="KW-1133">Transmembrane helix</keyword>
<feature type="transmembrane region" description="Helical" evidence="3">
    <location>
        <begin position="18"/>
        <end position="37"/>
    </location>
</feature>
<dbReference type="KEGG" id="atq:GH723_17710"/>
<dbReference type="PANTHER" id="PTHR32089">
    <property type="entry name" value="METHYL-ACCEPTING CHEMOTAXIS PROTEIN MCPB"/>
    <property type="match status" value="1"/>
</dbReference>
<dbReference type="EMBL" id="CP045851">
    <property type="protein sequence ID" value="QGG96784.1"/>
    <property type="molecule type" value="Genomic_DNA"/>
</dbReference>
<evidence type="ECO:0000313" key="5">
    <source>
        <dbReference type="EMBL" id="QGG96784.1"/>
    </source>
</evidence>
<dbReference type="Gene3D" id="1.10.287.950">
    <property type="entry name" value="Methyl-accepting chemotaxis protein"/>
    <property type="match status" value="1"/>
</dbReference>
<dbReference type="PROSITE" id="PS50111">
    <property type="entry name" value="CHEMOTAXIS_TRANSDUC_2"/>
    <property type="match status" value="1"/>
</dbReference>
<proteinExistence type="predicted"/>
<dbReference type="AlphaFoldDB" id="A0A5Q2RMT5"/>
<evidence type="ECO:0000313" key="6">
    <source>
        <dbReference type="Proteomes" id="UP000334019"/>
    </source>
</evidence>
<dbReference type="InterPro" id="IPR004089">
    <property type="entry name" value="MCPsignal_dom"/>
</dbReference>
<keyword evidence="3" id="KW-0812">Transmembrane</keyword>
<evidence type="ECO:0000256" key="1">
    <source>
        <dbReference type="ARBA" id="ARBA00023224"/>
    </source>
</evidence>
<feature type="transmembrane region" description="Helical" evidence="3">
    <location>
        <begin position="68"/>
        <end position="86"/>
    </location>
</feature>
<dbReference type="Proteomes" id="UP000334019">
    <property type="component" value="Chromosome"/>
</dbReference>
<dbReference type="PANTHER" id="PTHR32089:SF112">
    <property type="entry name" value="LYSOZYME-LIKE PROTEIN-RELATED"/>
    <property type="match status" value="1"/>
</dbReference>
<feature type="transmembrane region" description="Helical" evidence="3">
    <location>
        <begin position="145"/>
        <end position="166"/>
    </location>
</feature>
<evidence type="ECO:0000259" key="4">
    <source>
        <dbReference type="PROSITE" id="PS50111"/>
    </source>
</evidence>
<evidence type="ECO:0000256" key="2">
    <source>
        <dbReference type="PROSITE-ProRule" id="PRU00284"/>
    </source>
</evidence>
<reference evidence="5 6" key="1">
    <citation type="submission" date="2019-11" db="EMBL/GenBank/DDBJ databases">
        <authorList>
            <person name="He Y."/>
        </authorList>
    </citation>
    <scope>NUCLEOTIDE SEQUENCE [LARGE SCALE GENOMIC DNA]</scope>
    <source>
        <strain evidence="5 6">SCSIO 58843</strain>
    </source>
</reference>